<proteinExistence type="predicted"/>
<organism evidence="1 2">
    <name type="scientific">Streptacidiphilus alkalitolerans</name>
    <dbReference type="NCBI Taxonomy" id="3342712"/>
    <lineage>
        <taxon>Bacteria</taxon>
        <taxon>Bacillati</taxon>
        <taxon>Actinomycetota</taxon>
        <taxon>Actinomycetes</taxon>
        <taxon>Kitasatosporales</taxon>
        <taxon>Streptomycetaceae</taxon>
        <taxon>Streptacidiphilus</taxon>
    </lineage>
</organism>
<keyword evidence="2" id="KW-1185">Reference proteome</keyword>
<dbReference type="Proteomes" id="UP001592582">
    <property type="component" value="Unassembled WGS sequence"/>
</dbReference>
<dbReference type="EMBL" id="JBHEZX010000016">
    <property type="protein sequence ID" value="MFC1413354.1"/>
    <property type="molecule type" value="Genomic_DNA"/>
</dbReference>
<sequence>MDRDRLSAIEHALVTLEWAPSHEEAAFGAALLYRRDRLEGAGPPGGLPPSGGPEPLWLTQVLSVQADLVRELDQELLPLWRERLGASPMLVLVDAYVEAVRPLLPVAARLVAAWRDAPATAPTGAEVLRWAADHSVSPEEAAVRLNCEALLLWEDRQLTEQEMTRVACWQHRVVRVGAVLEAAVTTRP</sequence>
<comment type="caution">
    <text evidence="1">The sequence shown here is derived from an EMBL/GenBank/DDBJ whole genome shotgun (WGS) entry which is preliminary data.</text>
</comment>
<name>A0ABV6VI10_9ACTN</name>
<gene>
    <name evidence="1" type="ORF">ACEZDG_29220</name>
</gene>
<accession>A0ABV6VI10</accession>
<protein>
    <submittedName>
        <fullName evidence="1">Uncharacterized protein</fullName>
    </submittedName>
</protein>
<evidence type="ECO:0000313" key="1">
    <source>
        <dbReference type="EMBL" id="MFC1413354.1"/>
    </source>
</evidence>
<evidence type="ECO:0000313" key="2">
    <source>
        <dbReference type="Proteomes" id="UP001592582"/>
    </source>
</evidence>
<reference evidence="1 2" key="1">
    <citation type="submission" date="2024-09" db="EMBL/GenBank/DDBJ databases">
        <authorList>
            <person name="Lee S.D."/>
        </authorList>
    </citation>
    <scope>NUCLEOTIDE SEQUENCE [LARGE SCALE GENOMIC DNA]</scope>
    <source>
        <strain evidence="1 2">N1-1</strain>
    </source>
</reference>